<keyword evidence="6 9" id="KW-1133">Transmembrane helix</keyword>
<feature type="transmembrane region" description="Helical" evidence="9">
    <location>
        <begin position="124"/>
        <end position="145"/>
    </location>
</feature>
<dbReference type="Gene3D" id="1.10.3720.10">
    <property type="entry name" value="MetI-like"/>
    <property type="match status" value="1"/>
</dbReference>
<keyword evidence="4" id="KW-0533">Nickel</keyword>
<evidence type="ECO:0000259" key="10">
    <source>
        <dbReference type="PROSITE" id="PS50928"/>
    </source>
</evidence>
<feature type="transmembrane region" description="Helical" evidence="9">
    <location>
        <begin position="284"/>
        <end position="305"/>
    </location>
</feature>
<dbReference type="PROSITE" id="PS50928">
    <property type="entry name" value="ABC_TM1"/>
    <property type="match status" value="1"/>
</dbReference>
<dbReference type="Pfam" id="PF00528">
    <property type="entry name" value="BPD_transp_1"/>
    <property type="match status" value="1"/>
</dbReference>
<dbReference type="InterPro" id="IPR000515">
    <property type="entry name" value="MetI-like"/>
</dbReference>
<keyword evidence="5 9" id="KW-0812">Transmembrane</keyword>
<feature type="transmembrane region" description="Helical" evidence="9">
    <location>
        <begin position="26"/>
        <end position="44"/>
    </location>
</feature>
<keyword evidence="3" id="KW-1003">Cell membrane</keyword>
<evidence type="ECO:0000256" key="2">
    <source>
        <dbReference type="ARBA" id="ARBA00022448"/>
    </source>
</evidence>
<keyword evidence="12" id="KW-1185">Reference proteome</keyword>
<dbReference type="InterPro" id="IPR050809">
    <property type="entry name" value="UgpAE/MalFG_permease"/>
</dbReference>
<comment type="similarity">
    <text evidence="9">Belongs to the binding-protein-dependent transport system permease family.</text>
</comment>
<comment type="subcellular location">
    <subcellularLocation>
        <location evidence="1 9">Cell membrane</location>
        <topology evidence="1 9">Multi-pass membrane protein</topology>
    </subcellularLocation>
</comment>
<keyword evidence="7" id="KW-0406">Ion transport</keyword>
<reference evidence="11 12" key="1">
    <citation type="submission" date="2018-05" db="EMBL/GenBank/DDBJ databases">
        <title>Complete genome sequencing of three human clinical isolates of Staphylococcus caprae reveals virulence factors similar to those of S. epidermidis and S. capitis.</title>
        <authorList>
            <person name="Watanabe S."/>
            <person name="Cui L."/>
        </authorList>
    </citation>
    <scope>NUCLEOTIDE SEQUENCE [LARGE SCALE GENOMIC DNA]</scope>
    <source>
        <strain evidence="11 12">JMUB590</strain>
    </source>
</reference>
<evidence type="ECO:0000256" key="3">
    <source>
        <dbReference type="ARBA" id="ARBA00022475"/>
    </source>
</evidence>
<evidence type="ECO:0000313" key="11">
    <source>
        <dbReference type="EMBL" id="BBD92525.1"/>
    </source>
</evidence>
<organism evidence="11 12">
    <name type="scientific">Staphylococcus caprae</name>
    <dbReference type="NCBI Taxonomy" id="29380"/>
    <lineage>
        <taxon>Bacteria</taxon>
        <taxon>Bacillati</taxon>
        <taxon>Bacillota</taxon>
        <taxon>Bacilli</taxon>
        <taxon>Bacillales</taxon>
        <taxon>Staphylococcaceae</taxon>
        <taxon>Staphylococcus</taxon>
    </lineage>
</organism>
<evidence type="ECO:0000313" key="12">
    <source>
        <dbReference type="Proteomes" id="UP000274772"/>
    </source>
</evidence>
<dbReference type="RefSeq" id="WP_002442868.1">
    <property type="nucleotide sequence ID" value="NZ_AP018585.1"/>
</dbReference>
<evidence type="ECO:0000256" key="9">
    <source>
        <dbReference type="RuleBase" id="RU363032"/>
    </source>
</evidence>
<evidence type="ECO:0000256" key="4">
    <source>
        <dbReference type="ARBA" id="ARBA00022596"/>
    </source>
</evidence>
<gene>
    <name evidence="11" type="ORF">JMUB590_1467</name>
</gene>
<dbReference type="PANTHER" id="PTHR43227:SF11">
    <property type="entry name" value="BLL4140 PROTEIN"/>
    <property type="match status" value="1"/>
</dbReference>
<evidence type="ECO:0000256" key="1">
    <source>
        <dbReference type="ARBA" id="ARBA00004651"/>
    </source>
</evidence>
<evidence type="ECO:0000256" key="7">
    <source>
        <dbReference type="ARBA" id="ARBA00023112"/>
    </source>
</evidence>
<dbReference type="InterPro" id="IPR035906">
    <property type="entry name" value="MetI-like_sf"/>
</dbReference>
<feature type="transmembrane region" description="Helical" evidence="9">
    <location>
        <begin position="177"/>
        <end position="203"/>
    </location>
</feature>
<evidence type="ECO:0000256" key="6">
    <source>
        <dbReference type="ARBA" id="ARBA00022989"/>
    </source>
</evidence>
<feature type="transmembrane region" description="Helical" evidence="9">
    <location>
        <begin position="85"/>
        <end position="112"/>
    </location>
</feature>
<feature type="domain" description="ABC transmembrane type-1" evidence="10">
    <location>
        <begin position="86"/>
        <end position="305"/>
    </location>
</feature>
<feature type="transmembrane region" description="Helical" evidence="9">
    <location>
        <begin position="224"/>
        <end position="244"/>
    </location>
</feature>
<keyword evidence="2 9" id="KW-0813">Transport</keyword>
<accession>A0ABM7FPV5</accession>
<name>A0ABM7FPV5_9STAP</name>
<sequence>MSKIKKQSLQSTHQKPLLKRMWEHKVLYLMILPCLLFFLIFNYIPMTSLVLAFKDFRFDTGIIGGDWKGLYYFKRFFSDPRCIQIIMNTLIISGMKLILALPFPIILAIMFNEIKDSKLGKIRGLFQGVLYIPHFLSWVVVIGIFKKLLAPDDGLMNQLIHQFGGDGSTYFMMNPEYFHTIMFSSYIWKNVGWDSIIYFAAIMSINPEIYESAAIDGANRFKQIIHITLPMLTPTIVILFIISLGDILKAGFDQIYLLKTPGNANVSEILDTFVIRTGIEQGDFSYAIAIGLLQGVIGLIAVVIINKFADKKLDTSLY</sequence>
<keyword evidence="8 9" id="KW-0472">Membrane</keyword>
<dbReference type="GeneID" id="58051223"/>
<evidence type="ECO:0000256" key="5">
    <source>
        <dbReference type="ARBA" id="ARBA00022692"/>
    </source>
</evidence>
<protein>
    <submittedName>
        <fullName evidence="11">Maltose ABC transporter permease</fullName>
    </submittedName>
</protein>
<dbReference type="CDD" id="cd06261">
    <property type="entry name" value="TM_PBP2"/>
    <property type="match status" value="1"/>
</dbReference>
<dbReference type="EMBL" id="AP018586">
    <property type="protein sequence ID" value="BBD92525.1"/>
    <property type="molecule type" value="Genomic_DNA"/>
</dbReference>
<dbReference type="Proteomes" id="UP000274772">
    <property type="component" value="Chromosome"/>
</dbReference>
<dbReference type="PANTHER" id="PTHR43227">
    <property type="entry name" value="BLL4140 PROTEIN"/>
    <property type="match status" value="1"/>
</dbReference>
<dbReference type="SUPFAM" id="SSF161098">
    <property type="entry name" value="MetI-like"/>
    <property type="match status" value="1"/>
</dbReference>
<proteinExistence type="inferred from homology"/>
<keyword evidence="7" id="KW-0921">Nickel transport</keyword>
<evidence type="ECO:0000256" key="8">
    <source>
        <dbReference type="ARBA" id="ARBA00023136"/>
    </source>
</evidence>